<feature type="transmembrane region" description="Helical" evidence="6">
    <location>
        <begin position="234"/>
        <end position="257"/>
    </location>
</feature>
<dbReference type="SUPFAM" id="SSF103473">
    <property type="entry name" value="MFS general substrate transporter"/>
    <property type="match status" value="1"/>
</dbReference>
<dbReference type="GO" id="GO:0005886">
    <property type="term" value="C:plasma membrane"/>
    <property type="evidence" value="ECO:0007669"/>
    <property type="project" value="UniProtKB-SubCell"/>
</dbReference>
<feature type="transmembrane region" description="Helical" evidence="6">
    <location>
        <begin position="391"/>
        <end position="410"/>
    </location>
</feature>
<keyword evidence="8" id="KW-1185">Reference proteome</keyword>
<feature type="transmembrane region" description="Helical" evidence="6">
    <location>
        <begin position="326"/>
        <end position="351"/>
    </location>
</feature>
<reference evidence="8" key="1">
    <citation type="submission" date="2017-08" db="EMBL/GenBank/DDBJ databases">
        <authorList>
            <person name="Varghese N."/>
            <person name="Submissions S."/>
        </authorList>
    </citation>
    <scope>NUCLEOTIDE SEQUENCE [LARGE SCALE GENOMIC DNA]</scope>
    <source>
        <strain evidence="8">JC23</strain>
    </source>
</reference>
<dbReference type="Gene3D" id="1.20.1250.20">
    <property type="entry name" value="MFS general substrate transporter like domains"/>
    <property type="match status" value="1"/>
</dbReference>
<dbReference type="GO" id="GO:0022857">
    <property type="term" value="F:transmembrane transporter activity"/>
    <property type="evidence" value="ECO:0007669"/>
    <property type="project" value="InterPro"/>
</dbReference>
<evidence type="ECO:0000256" key="3">
    <source>
        <dbReference type="ARBA" id="ARBA00022692"/>
    </source>
</evidence>
<dbReference type="CDD" id="cd06173">
    <property type="entry name" value="MFS_MefA_like"/>
    <property type="match status" value="1"/>
</dbReference>
<sequence length="437" mass="48143">MNELNESAKLKRATYHLYTFLVSKMISSLGANVYAFGMSLFILSITGSALSFAANLIFSIVPRTILSPIAGIIVDRFPRKAIVLIGQAGTVLTISGLLIYSLIFGLSIPAIYVTTVFYSICSTFTGIAFTASIANLVDEERLQKAMSFNQLSLSIAGIGGPIVGGMLFGLLPIELFLVINIVAYGTAFFLESTMNFKLYSKDQEQPREQKEESMIGSFKEGFAYLKTKQVIANLLWVLLLLNMFFTAVNVGISFILVEKLKMDYTLIGFVEAGAAIGMLVFSIYFAARSNVKYPLLFSKRSILGMSILVSAISIPLLIAFSSGVNFVYFFIVMFLFGSLGVLTNTPIGVLLQKEVDENYRGRIFGILEMMAMGMMPLGSLIFGILYDLVPAEYILIISSITLIIIVLVFLRRSVLEIAHPELKAKRMEKLKTLEAVK</sequence>
<dbReference type="PANTHER" id="PTHR23513:SF11">
    <property type="entry name" value="STAPHYLOFERRIN A TRANSPORTER"/>
    <property type="match status" value="1"/>
</dbReference>
<dbReference type="AlphaFoldDB" id="A0A285U5Y0"/>
<protein>
    <submittedName>
        <fullName evidence="7">Transmembrane secretion effector</fullName>
    </submittedName>
</protein>
<evidence type="ECO:0000256" key="6">
    <source>
        <dbReference type="SAM" id="Phobius"/>
    </source>
</evidence>
<evidence type="ECO:0000313" key="7">
    <source>
        <dbReference type="EMBL" id="SOC37242.1"/>
    </source>
</evidence>
<feature type="transmembrane region" description="Helical" evidence="6">
    <location>
        <begin position="148"/>
        <end position="167"/>
    </location>
</feature>
<keyword evidence="4 6" id="KW-1133">Transmembrane helix</keyword>
<evidence type="ECO:0000256" key="1">
    <source>
        <dbReference type="ARBA" id="ARBA00004651"/>
    </source>
</evidence>
<evidence type="ECO:0000256" key="4">
    <source>
        <dbReference type="ARBA" id="ARBA00022989"/>
    </source>
</evidence>
<keyword evidence="5 6" id="KW-0472">Membrane</keyword>
<evidence type="ECO:0000256" key="2">
    <source>
        <dbReference type="ARBA" id="ARBA00022475"/>
    </source>
</evidence>
<comment type="subcellular location">
    <subcellularLocation>
        <location evidence="1">Cell membrane</location>
        <topology evidence="1">Multi-pass membrane protein</topology>
    </subcellularLocation>
</comment>
<feature type="transmembrane region" description="Helical" evidence="6">
    <location>
        <begin position="15"/>
        <end position="35"/>
    </location>
</feature>
<feature type="transmembrane region" description="Helical" evidence="6">
    <location>
        <begin position="269"/>
        <end position="287"/>
    </location>
</feature>
<feature type="transmembrane region" description="Helical" evidence="6">
    <location>
        <begin position="173"/>
        <end position="190"/>
    </location>
</feature>
<dbReference type="InterPro" id="IPR036259">
    <property type="entry name" value="MFS_trans_sf"/>
</dbReference>
<keyword evidence="2" id="KW-1003">Cell membrane</keyword>
<proteinExistence type="predicted"/>
<name>A0A285U5Y0_9BACL</name>
<evidence type="ECO:0000256" key="5">
    <source>
        <dbReference type="ARBA" id="ARBA00023136"/>
    </source>
</evidence>
<dbReference type="EMBL" id="OBQC01000003">
    <property type="protein sequence ID" value="SOC37242.1"/>
    <property type="molecule type" value="Genomic_DNA"/>
</dbReference>
<dbReference type="Proteomes" id="UP000219252">
    <property type="component" value="Unassembled WGS sequence"/>
</dbReference>
<feature type="transmembrane region" description="Helical" evidence="6">
    <location>
        <begin position="302"/>
        <end position="320"/>
    </location>
</feature>
<gene>
    <name evidence="7" type="ORF">SAMN05877842_103102</name>
</gene>
<feature type="transmembrane region" description="Helical" evidence="6">
    <location>
        <begin position="110"/>
        <end position="136"/>
    </location>
</feature>
<organism evidence="7 8">
    <name type="scientific">Ureibacillus acetophenoni</name>
    <dbReference type="NCBI Taxonomy" id="614649"/>
    <lineage>
        <taxon>Bacteria</taxon>
        <taxon>Bacillati</taxon>
        <taxon>Bacillota</taxon>
        <taxon>Bacilli</taxon>
        <taxon>Bacillales</taxon>
        <taxon>Caryophanaceae</taxon>
        <taxon>Ureibacillus</taxon>
    </lineage>
</organism>
<accession>A0A285U5Y0</accession>
<dbReference type="PANTHER" id="PTHR23513">
    <property type="entry name" value="INTEGRAL MEMBRANE EFFLUX PROTEIN-RELATED"/>
    <property type="match status" value="1"/>
</dbReference>
<evidence type="ECO:0000313" key="8">
    <source>
        <dbReference type="Proteomes" id="UP000219252"/>
    </source>
</evidence>
<keyword evidence="3 6" id="KW-0812">Transmembrane</keyword>
<dbReference type="Pfam" id="PF07690">
    <property type="entry name" value="MFS_1"/>
    <property type="match status" value="1"/>
</dbReference>
<dbReference type="InterPro" id="IPR011701">
    <property type="entry name" value="MFS"/>
</dbReference>
<feature type="transmembrane region" description="Helical" evidence="6">
    <location>
        <begin position="363"/>
        <end position="385"/>
    </location>
</feature>
<feature type="transmembrane region" description="Helical" evidence="6">
    <location>
        <begin position="82"/>
        <end position="104"/>
    </location>
</feature>